<feature type="region of interest" description="Disordered" evidence="4">
    <location>
        <begin position="187"/>
        <end position="247"/>
    </location>
</feature>
<dbReference type="Pfam" id="PF03127">
    <property type="entry name" value="GAT"/>
    <property type="match status" value="1"/>
</dbReference>
<evidence type="ECO:0000259" key="5">
    <source>
        <dbReference type="PROSITE" id="PS50179"/>
    </source>
</evidence>
<dbReference type="GO" id="GO:0007034">
    <property type="term" value="P:vacuolar transport"/>
    <property type="evidence" value="ECO:0007669"/>
    <property type="project" value="UniProtKB-ARBA"/>
</dbReference>
<keyword evidence="2" id="KW-0813">Transport</keyword>
<dbReference type="SUPFAM" id="SSF48464">
    <property type="entry name" value="ENTH/VHS domain"/>
    <property type="match status" value="1"/>
</dbReference>
<dbReference type="Gene3D" id="1.25.40.90">
    <property type="match status" value="1"/>
</dbReference>
<dbReference type="InterPro" id="IPR002014">
    <property type="entry name" value="VHS_dom"/>
</dbReference>
<feature type="compositionally biased region" description="Low complexity" evidence="4">
    <location>
        <begin position="478"/>
        <end position="492"/>
    </location>
</feature>
<gene>
    <name evidence="7" type="ORF">F503_03668</name>
</gene>
<dbReference type="GO" id="GO:0015031">
    <property type="term" value="P:protein transport"/>
    <property type="evidence" value="ECO:0007669"/>
    <property type="project" value="UniProtKB-KW"/>
</dbReference>
<comment type="subunit">
    <text evidence="1">Component of the ESCRT-0 complex composed of HSE1 and VPS27.</text>
</comment>
<dbReference type="Proteomes" id="UP000016923">
    <property type="component" value="Unassembled WGS sequence"/>
</dbReference>
<evidence type="ECO:0000256" key="4">
    <source>
        <dbReference type="SAM" id="MobiDB-lite"/>
    </source>
</evidence>
<feature type="compositionally biased region" description="Low complexity" evidence="4">
    <location>
        <begin position="425"/>
        <end position="437"/>
    </location>
</feature>
<dbReference type="GO" id="GO:0043130">
    <property type="term" value="F:ubiquitin binding"/>
    <property type="evidence" value="ECO:0007669"/>
    <property type="project" value="InterPro"/>
</dbReference>
<dbReference type="AlphaFoldDB" id="S3BYP6"/>
<keyword evidence="8" id="KW-1185">Reference proteome</keyword>
<feature type="compositionally biased region" description="Basic residues" evidence="4">
    <location>
        <begin position="1"/>
        <end position="10"/>
    </location>
</feature>
<protein>
    <submittedName>
        <fullName evidence="7">Gat domain-containing protein</fullName>
    </submittedName>
</protein>
<evidence type="ECO:0000256" key="2">
    <source>
        <dbReference type="ARBA" id="ARBA00022448"/>
    </source>
</evidence>
<feature type="compositionally biased region" description="Low complexity" evidence="4">
    <location>
        <begin position="376"/>
        <end position="388"/>
    </location>
</feature>
<feature type="compositionally biased region" description="Low complexity" evidence="4">
    <location>
        <begin position="517"/>
        <end position="536"/>
    </location>
</feature>
<dbReference type="CDD" id="cd21383">
    <property type="entry name" value="GAT_GGA_Tom1-like"/>
    <property type="match status" value="1"/>
</dbReference>
<dbReference type="STRING" id="1262450.S3BYP6"/>
<dbReference type="eggNOG" id="ENOG502S1ZS">
    <property type="taxonomic scope" value="Eukaryota"/>
</dbReference>
<keyword evidence="3" id="KW-0653">Protein transport</keyword>
<dbReference type="SUPFAM" id="SSF89009">
    <property type="entry name" value="GAT-like domain"/>
    <property type="match status" value="1"/>
</dbReference>
<feature type="domain" description="GAT" evidence="6">
    <location>
        <begin position="248"/>
        <end position="337"/>
    </location>
</feature>
<evidence type="ECO:0000313" key="7">
    <source>
        <dbReference type="EMBL" id="EPE04606.1"/>
    </source>
</evidence>
<dbReference type="VEuPathDB" id="FungiDB:F503_03668"/>
<feature type="compositionally biased region" description="Basic and acidic residues" evidence="4">
    <location>
        <begin position="389"/>
        <end position="400"/>
    </location>
</feature>
<evidence type="ECO:0000259" key="6">
    <source>
        <dbReference type="PROSITE" id="PS50909"/>
    </source>
</evidence>
<feature type="region of interest" description="Disordered" evidence="4">
    <location>
        <begin position="425"/>
        <end position="600"/>
    </location>
</feature>
<dbReference type="InterPro" id="IPR008942">
    <property type="entry name" value="ENTH_VHS"/>
</dbReference>
<dbReference type="GO" id="GO:0035091">
    <property type="term" value="F:phosphatidylinositol binding"/>
    <property type="evidence" value="ECO:0007669"/>
    <property type="project" value="InterPro"/>
</dbReference>
<name>S3BYP6_OPHP1</name>
<feature type="domain" description="VHS" evidence="5">
    <location>
        <begin position="62"/>
        <end position="181"/>
    </location>
</feature>
<organism evidence="7 8">
    <name type="scientific">Ophiostoma piceae (strain UAMH 11346)</name>
    <name type="common">Sap stain fungus</name>
    <dbReference type="NCBI Taxonomy" id="1262450"/>
    <lineage>
        <taxon>Eukaryota</taxon>
        <taxon>Fungi</taxon>
        <taxon>Dikarya</taxon>
        <taxon>Ascomycota</taxon>
        <taxon>Pezizomycotina</taxon>
        <taxon>Sordariomycetes</taxon>
        <taxon>Sordariomycetidae</taxon>
        <taxon>Ophiostomatales</taxon>
        <taxon>Ophiostomataceae</taxon>
        <taxon>Ophiostoma</taxon>
    </lineage>
</organism>
<feature type="compositionally biased region" description="Low complexity" evidence="4">
    <location>
        <begin position="462"/>
        <end position="471"/>
    </location>
</feature>
<dbReference type="InterPro" id="IPR004152">
    <property type="entry name" value="GAT_dom"/>
</dbReference>
<proteinExistence type="predicted"/>
<feature type="region of interest" description="Disordered" evidence="4">
    <location>
        <begin position="1"/>
        <end position="36"/>
    </location>
</feature>
<feature type="region of interest" description="Disordered" evidence="4">
    <location>
        <begin position="353"/>
        <end position="409"/>
    </location>
</feature>
<feature type="compositionally biased region" description="Low complexity" evidence="4">
    <location>
        <begin position="568"/>
        <end position="593"/>
    </location>
</feature>
<dbReference type="EMBL" id="KE148160">
    <property type="protein sequence ID" value="EPE04606.1"/>
    <property type="molecule type" value="Genomic_DNA"/>
</dbReference>
<feature type="compositionally biased region" description="Low complexity" evidence="4">
    <location>
        <begin position="194"/>
        <end position="234"/>
    </location>
</feature>
<evidence type="ECO:0000256" key="1">
    <source>
        <dbReference type="ARBA" id="ARBA00011446"/>
    </source>
</evidence>
<evidence type="ECO:0000256" key="3">
    <source>
        <dbReference type="ARBA" id="ARBA00022927"/>
    </source>
</evidence>
<sequence length="600" mass="63485">MKSFRNKLKSKKDDGNALPYRAESGAPAVGGAESPAASMAGEGVVNETPEAAAARLVRTFCMSDVNDAGAEVALLPSIVEAAESSPQAATECARYIRKFMHRDYWARPNYVYNAIMLMRILVENPGLTFTRNMDKKFVDAVKDVLRGCEHAHVVHFLIEAMQELESKNAADEGIGRMIEMWRKEKTKSKSIYAQPPSQQVQQSRSGFWQRPQPTWQPQPQQMPMQQQPSAPPMMTRTERRHGSSATLPKPRELRRRLDEAKTTAGVLADIVNTTTPSGLLKHDLADDLVARCRRAASQVLEYLDTKDPFPDNQEMAALLSTHEVLQQTLRHYYGAVLEARKAVNIGETRRAEDGSIPVEMTPAGKGKANAPLSPVAAGASASASNGHSNGHDSPRDRHNDDDDINFGRNEDDDMIAAAIAASVAPGANARPGRAGYGQQYEGGGPANDSDNPFADNIHAESSRSSSHARPSYGGGGSSSAAAGGAGSSLAAGPVAYVNSDDDSDEEYLRHRRRNKGVAEGSSSAVGEGSAYAGSSSQKAPATGPAELYAPPSGPPPPRPAATGSSAHGAAELGGPSAAGASGSGPAVDAASGGQFPVYRY</sequence>
<dbReference type="PROSITE" id="PS50179">
    <property type="entry name" value="VHS"/>
    <property type="match status" value="1"/>
</dbReference>
<dbReference type="GO" id="GO:0016192">
    <property type="term" value="P:vesicle-mediated transport"/>
    <property type="evidence" value="ECO:0007669"/>
    <property type="project" value="UniProtKB-ARBA"/>
</dbReference>
<dbReference type="OrthoDB" id="5393057at2759"/>
<accession>S3BYP6</accession>
<dbReference type="HOGENOM" id="CLU_031989_1_0_1"/>
<reference evidence="7 8" key="1">
    <citation type="journal article" date="2013" name="BMC Genomics">
        <title>The genome and transcriptome of the pine saprophyte Ophiostoma piceae, and a comparison with the bark beetle-associated pine pathogen Grosmannia clavigera.</title>
        <authorList>
            <person name="Haridas S."/>
            <person name="Wang Y."/>
            <person name="Lim L."/>
            <person name="Massoumi Alamouti S."/>
            <person name="Jackman S."/>
            <person name="Docking R."/>
            <person name="Robertson G."/>
            <person name="Birol I."/>
            <person name="Bohlmann J."/>
            <person name="Breuil C."/>
        </authorList>
    </citation>
    <scope>NUCLEOTIDE SEQUENCE [LARGE SCALE GENOMIC DNA]</scope>
    <source>
        <strain evidence="7 8">UAMH 11346</strain>
    </source>
</reference>
<evidence type="ECO:0000313" key="8">
    <source>
        <dbReference type="Proteomes" id="UP000016923"/>
    </source>
</evidence>
<dbReference type="PROSITE" id="PS50909">
    <property type="entry name" value="GAT"/>
    <property type="match status" value="1"/>
</dbReference>